<dbReference type="eggNOG" id="COG1247">
    <property type="taxonomic scope" value="Bacteria"/>
</dbReference>
<protein>
    <recommendedName>
        <fullName evidence="3">N-acetyltransferase domain-containing protein</fullName>
    </recommendedName>
</protein>
<comment type="caution">
    <text evidence="1">The sequence shown here is derived from an EMBL/GenBank/DDBJ whole genome shotgun (WGS) entry which is preliminary data.</text>
</comment>
<evidence type="ECO:0000313" key="2">
    <source>
        <dbReference type="Proteomes" id="UP000008366"/>
    </source>
</evidence>
<accession>K6VE59</accession>
<dbReference type="RefSeq" id="WP_006591031.1">
    <property type="nucleotide sequence ID" value="NZ_BAHD01000005.1"/>
</dbReference>
<keyword evidence="2" id="KW-1185">Reference proteome</keyword>
<proteinExistence type="predicted"/>
<dbReference type="STRING" id="1184609.KILIM_005_01150"/>
<dbReference type="Gene3D" id="3.40.630.30">
    <property type="match status" value="1"/>
</dbReference>
<dbReference type="OrthoDB" id="7945430at2"/>
<organism evidence="1 2">
    <name type="scientific">Kineosphaera limosa NBRC 100340</name>
    <dbReference type="NCBI Taxonomy" id="1184609"/>
    <lineage>
        <taxon>Bacteria</taxon>
        <taxon>Bacillati</taxon>
        <taxon>Actinomycetota</taxon>
        <taxon>Actinomycetes</taxon>
        <taxon>Micrococcales</taxon>
        <taxon>Dermatophilaceae</taxon>
        <taxon>Kineosphaera</taxon>
    </lineage>
</organism>
<name>K6VE59_9MICO</name>
<sequence length="231" mass="24319">MSTDSPVWTPARHPLARMLREAAAGAYPPADGGWLRVSPWKQDLQAILSFTGRAVLAVSYDVPDSRLEDLGLSGWDGAFARVLVDLAGPTGWIDSLDVLLLGTGRGANDGGHGGLVARPDLAKHPRAEYARRVRTDVQVLGRPETDRNDVVILAHGVAGLREISGEVDPAHRGHGAGAELMGLALGAVPENEVVVASVAPGNAASLRACLRAGMEPVGSIQLFSSRPEHRL</sequence>
<dbReference type="Proteomes" id="UP000008366">
    <property type="component" value="Unassembled WGS sequence"/>
</dbReference>
<evidence type="ECO:0000313" key="1">
    <source>
        <dbReference type="EMBL" id="GAB94498.1"/>
    </source>
</evidence>
<gene>
    <name evidence="1" type="ORF">KILIM_005_01150</name>
</gene>
<dbReference type="AlphaFoldDB" id="K6VE59"/>
<dbReference type="EMBL" id="BAHD01000005">
    <property type="protein sequence ID" value="GAB94498.1"/>
    <property type="molecule type" value="Genomic_DNA"/>
</dbReference>
<reference evidence="1 2" key="1">
    <citation type="submission" date="2012-08" db="EMBL/GenBank/DDBJ databases">
        <title>Whole genome shotgun sequence of Kineosphaera limosa NBRC 100340.</title>
        <authorList>
            <person name="Yoshida I."/>
            <person name="Isaki S."/>
            <person name="Hosoyama A."/>
            <person name="Tsuchikane K."/>
            <person name="Katsumata H."/>
            <person name="Ando Y."/>
            <person name="Ohji S."/>
            <person name="Hamada M."/>
            <person name="Tamura T."/>
            <person name="Yamazoe A."/>
            <person name="Yamazaki S."/>
            <person name="Fujita N."/>
        </authorList>
    </citation>
    <scope>NUCLEOTIDE SEQUENCE [LARGE SCALE GENOMIC DNA]</scope>
    <source>
        <strain evidence="1 2">NBRC 100340</strain>
    </source>
</reference>
<dbReference type="InterPro" id="IPR016181">
    <property type="entry name" value="Acyl_CoA_acyltransferase"/>
</dbReference>
<evidence type="ECO:0008006" key="3">
    <source>
        <dbReference type="Google" id="ProtNLM"/>
    </source>
</evidence>
<dbReference type="SUPFAM" id="SSF55729">
    <property type="entry name" value="Acyl-CoA N-acyltransferases (Nat)"/>
    <property type="match status" value="1"/>
</dbReference>